<feature type="compositionally biased region" description="Polar residues" evidence="1">
    <location>
        <begin position="127"/>
        <end position="161"/>
    </location>
</feature>
<gene>
    <name evidence="4" type="ORF">RI129_007960</name>
</gene>
<evidence type="ECO:0000313" key="4">
    <source>
        <dbReference type="EMBL" id="KAK5644115.1"/>
    </source>
</evidence>
<protein>
    <submittedName>
        <fullName evidence="4">Uncharacterized protein</fullName>
    </submittedName>
</protein>
<organism evidence="4 5">
    <name type="scientific">Pyrocoelia pectoralis</name>
    <dbReference type="NCBI Taxonomy" id="417401"/>
    <lineage>
        <taxon>Eukaryota</taxon>
        <taxon>Metazoa</taxon>
        <taxon>Ecdysozoa</taxon>
        <taxon>Arthropoda</taxon>
        <taxon>Hexapoda</taxon>
        <taxon>Insecta</taxon>
        <taxon>Pterygota</taxon>
        <taxon>Neoptera</taxon>
        <taxon>Endopterygota</taxon>
        <taxon>Coleoptera</taxon>
        <taxon>Polyphaga</taxon>
        <taxon>Elateriformia</taxon>
        <taxon>Elateroidea</taxon>
        <taxon>Lampyridae</taxon>
        <taxon>Lampyrinae</taxon>
        <taxon>Pyrocoelia</taxon>
    </lineage>
</organism>
<name>A0AAN7V9B6_9COLE</name>
<accession>A0AAN7V9B6</accession>
<comment type="caution">
    <text evidence="4">The sequence shown here is derived from an EMBL/GenBank/DDBJ whole genome shotgun (WGS) entry which is preliminary data.</text>
</comment>
<dbReference type="AlphaFoldDB" id="A0AAN7V9B6"/>
<keyword evidence="2" id="KW-0812">Transmembrane</keyword>
<feature type="chain" id="PRO_5043003880" evidence="3">
    <location>
        <begin position="22"/>
        <end position="216"/>
    </location>
</feature>
<evidence type="ECO:0000256" key="3">
    <source>
        <dbReference type="SAM" id="SignalP"/>
    </source>
</evidence>
<keyword evidence="2" id="KW-1133">Transmembrane helix</keyword>
<evidence type="ECO:0000256" key="2">
    <source>
        <dbReference type="SAM" id="Phobius"/>
    </source>
</evidence>
<sequence length="216" mass="24018">MEIVNIKIVFGVFIFTTAVYAQEKIEKSSPKSENIRNITDTQHVIAEGGVTASLASTREGYVENSTKVPLNIPVSNSKIESVSTNSSSIKSTVTENTHRTLPRKGVPKETNVTAEVTIKPKKPTVTVPGNNESDVTSHTQSDKLNSTSKTPKVPNNNILNSNQDNTQKYIVPIVIVILSVPFVAILISVVYKRGAEWWKYRHYRRMDFLINGIYDN</sequence>
<feature type="region of interest" description="Disordered" evidence="1">
    <location>
        <begin position="89"/>
        <end position="161"/>
    </location>
</feature>
<dbReference type="EMBL" id="JAVRBK010000005">
    <property type="protein sequence ID" value="KAK5644115.1"/>
    <property type="molecule type" value="Genomic_DNA"/>
</dbReference>
<keyword evidence="2" id="KW-0472">Membrane</keyword>
<keyword evidence="3" id="KW-0732">Signal</keyword>
<feature type="transmembrane region" description="Helical" evidence="2">
    <location>
        <begin position="169"/>
        <end position="191"/>
    </location>
</feature>
<keyword evidence="5" id="KW-1185">Reference proteome</keyword>
<reference evidence="4 5" key="1">
    <citation type="journal article" date="2024" name="Insects">
        <title>An Improved Chromosome-Level Genome Assembly of the Firefly Pyrocoelia pectoralis.</title>
        <authorList>
            <person name="Fu X."/>
            <person name="Meyer-Rochow V.B."/>
            <person name="Ballantyne L."/>
            <person name="Zhu X."/>
        </authorList>
    </citation>
    <scope>NUCLEOTIDE SEQUENCE [LARGE SCALE GENOMIC DNA]</scope>
    <source>
        <strain evidence="4">XCY_ONT2</strain>
    </source>
</reference>
<evidence type="ECO:0000313" key="5">
    <source>
        <dbReference type="Proteomes" id="UP001329430"/>
    </source>
</evidence>
<dbReference type="Proteomes" id="UP001329430">
    <property type="component" value="Chromosome 5"/>
</dbReference>
<feature type="signal peptide" evidence="3">
    <location>
        <begin position="1"/>
        <end position="21"/>
    </location>
</feature>
<proteinExistence type="predicted"/>
<evidence type="ECO:0000256" key="1">
    <source>
        <dbReference type="SAM" id="MobiDB-lite"/>
    </source>
</evidence>